<gene>
    <name evidence="1" type="ORF">Ddye_026143</name>
</gene>
<dbReference type="InterPro" id="IPR052343">
    <property type="entry name" value="Retrotransposon-Effector_Assoc"/>
</dbReference>
<dbReference type="PANTHER" id="PTHR46890:SF49">
    <property type="entry name" value="RNA-DIRECTED DNA POLYMERASE"/>
    <property type="match status" value="1"/>
</dbReference>
<proteinExistence type="predicted"/>
<dbReference type="EMBL" id="JANJYI010000008">
    <property type="protein sequence ID" value="KAK2638348.1"/>
    <property type="molecule type" value="Genomic_DNA"/>
</dbReference>
<dbReference type="PANTHER" id="PTHR46890">
    <property type="entry name" value="NON-LTR RETROLELEMENT REVERSE TRANSCRIPTASE-LIKE PROTEIN-RELATED"/>
    <property type="match status" value="1"/>
</dbReference>
<organism evidence="1 2">
    <name type="scientific">Dipteronia dyeriana</name>
    <dbReference type="NCBI Taxonomy" id="168575"/>
    <lineage>
        <taxon>Eukaryota</taxon>
        <taxon>Viridiplantae</taxon>
        <taxon>Streptophyta</taxon>
        <taxon>Embryophyta</taxon>
        <taxon>Tracheophyta</taxon>
        <taxon>Spermatophyta</taxon>
        <taxon>Magnoliopsida</taxon>
        <taxon>eudicotyledons</taxon>
        <taxon>Gunneridae</taxon>
        <taxon>Pentapetalae</taxon>
        <taxon>rosids</taxon>
        <taxon>malvids</taxon>
        <taxon>Sapindales</taxon>
        <taxon>Sapindaceae</taxon>
        <taxon>Hippocastanoideae</taxon>
        <taxon>Acereae</taxon>
        <taxon>Dipteronia</taxon>
    </lineage>
</organism>
<dbReference type="AlphaFoldDB" id="A0AAD9TMG2"/>
<comment type="caution">
    <text evidence="1">The sequence shown here is derived from an EMBL/GenBank/DDBJ whole genome shotgun (WGS) entry which is preliminary data.</text>
</comment>
<sequence length="136" mass="15315">MSWDRLKINKLNLKKLSTVESDYSSEEVNEALCSCDGNKAPSPDGLNLNFSKLSWEMIHEDFMNFIHDFHRYGSIVKKVNNTFIILILKVKESASVMDFKPISLVGTMYKILAKVLANRLKGVMNSVIGESPNGLC</sequence>
<dbReference type="Proteomes" id="UP001280121">
    <property type="component" value="Unassembled WGS sequence"/>
</dbReference>
<evidence type="ECO:0000313" key="2">
    <source>
        <dbReference type="Proteomes" id="UP001280121"/>
    </source>
</evidence>
<evidence type="ECO:0008006" key="3">
    <source>
        <dbReference type="Google" id="ProtNLM"/>
    </source>
</evidence>
<keyword evidence="2" id="KW-1185">Reference proteome</keyword>
<name>A0AAD9TMG2_9ROSI</name>
<accession>A0AAD9TMG2</accession>
<evidence type="ECO:0000313" key="1">
    <source>
        <dbReference type="EMBL" id="KAK2638348.1"/>
    </source>
</evidence>
<reference evidence="1" key="1">
    <citation type="journal article" date="2023" name="Plant J.">
        <title>Genome sequences and population genomics provide insights into the demographic history, inbreeding, and mutation load of two 'living fossil' tree species of Dipteronia.</title>
        <authorList>
            <person name="Feng Y."/>
            <person name="Comes H.P."/>
            <person name="Chen J."/>
            <person name="Zhu S."/>
            <person name="Lu R."/>
            <person name="Zhang X."/>
            <person name="Li P."/>
            <person name="Qiu J."/>
            <person name="Olsen K.M."/>
            <person name="Qiu Y."/>
        </authorList>
    </citation>
    <scope>NUCLEOTIDE SEQUENCE</scope>
    <source>
        <strain evidence="1">KIB01</strain>
    </source>
</reference>
<protein>
    <recommendedName>
        <fullName evidence="3">Reverse transcriptase domain-containing protein</fullName>
    </recommendedName>
</protein>